<sequence length="424" mass="47530">MSSLLSSLITASPSFSPARALGVCLGVIGIIWIISYRKFVSAVIRTFPRDVTALFRLLHVVRDLWVLQNYNCTVSQAFDDVVRRNPKKILLRFEEQKWTAEQIQELANKVANYFQAEGYRKGDTVAIFMENCSEYTILWLGLSKIGVVSSLVNYNLRLQSLKHCFEAVSCKAIIYSPGLSTALEELDLGTKPLFCIGKETSAKLSNVSKDLMTQLRDVKGTQPVVKETIGFLDNLMYIYTSGTTGLPKASTIKNSRFLMAAVGVFYMHGLKKTDTLYTSLPLYHGAGTFLGAGTMLTYGVTQVVRKKFSASNFWKDCIAYDVTKAIQKSIFMIRGLRRRIASATESDSEDDSDSLDGTANRDPTFRENELFAPVVEDFDESEDKIRPEFGVSRRTSPLQMLQKFLTDGIIGDVVRETNRYAEQD</sequence>
<dbReference type="OrthoDB" id="118105at2759"/>
<dbReference type="GO" id="GO:0005789">
    <property type="term" value="C:endoplasmic reticulum membrane"/>
    <property type="evidence" value="ECO:0007669"/>
    <property type="project" value="TreeGrafter"/>
</dbReference>
<evidence type="ECO:0000256" key="7">
    <source>
        <dbReference type="ARBA" id="ARBA00048666"/>
    </source>
</evidence>
<comment type="catalytic activity">
    <reaction evidence="7">
        <text>tetracosanoate + ATP + CoA = tetracosanoyl-CoA + AMP + diphosphate</text>
        <dbReference type="Rhea" id="RHEA:33639"/>
        <dbReference type="ChEBI" id="CHEBI:30616"/>
        <dbReference type="ChEBI" id="CHEBI:31014"/>
        <dbReference type="ChEBI" id="CHEBI:33019"/>
        <dbReference type="ChEBI" id="CHEBI:57287"/>
        <dbReference type="ChEBI" id="CHEBI:65052"/>
        <dbReference type="ChEBI" id="CHEBI:456215"/>
    </reaction>
    <physiologicalReaction direction="left-to-right" evidence="7">
        <dbReference type="Rhea" id="RHEA:33640"/>
    </physiologicalReaction>
</comment>
<organism evidence="10 11">
    <name type="scientific">Folsomia candida</name>
    <name type="common">Springtail</name>
    <dbReference type="NCBI Taxonomy" id="158441"/>
    <lineage>
        <taxon>Eukaryota</taxon>
        <taxon>Metazoa</taxon>
        <taxon>Ecdysozoa</taxon>
        <taxon>Arthropoda</taxon>
        <taxon>Hexapoda</taxon>
        <taxon>Collembola</taxon>
        <taxon>Entomobryomorpha</taxon>
        <taxon>Isotomoidea</taxon>
        <taxon>Isotomidae</taxon>
        <taxon>Proisotominae</taxon>
        <taxon>Folsomia</taxon>
    </lineage>
</organism>
<dbReference type="SUPFAM" id="SSF56801">
    <property type="entry name" value="Acetyl-CoA synthetase-like"/>
    <property type="match status" value="1"/>
</dbReference>
<gene>
    <name evidence="10" type="ORF">Fcan01_07759</name>
</gene>
<evidence type="ECO:0000313" key="10">
    <source>
        <dbReference type="EMBL" id="OXA56752.1"/>
    </source>
</evidence>
<keyword evidence="3" id="KW-0547">Nucleotide-binding</keyword>
<accession>A0A226EGP1</accession>
<proteinExistence type="inferred from homology"/>
<evidence type="ECO:0000256" key="6">
    <source>
        <dbReference type="ARBA" id="ARBA00041297"/>
    </source>
</evidence>
<dbReference type="STRING" id="158441.A0A226EGP1"/>
<dbReference type="PANTHER" id="PTHR43107">
    <property type="entry name" value="LONG-CHAIN FATTY ACID TRANSPORT PROTEIN"/>
    <property type="match status" value="1"/>
</dbReference>
<protein>
    <recommendedName>
        <fullName evidence="6">Long-chain-fatty-acid--CoA ligase</fullName>
    </recommendedName>
</protein>
<dbReference type="Proteomes" id="UP000198287">
    <property type="component" value="Unassembled WGS sequence"/>
</dbReference>
<dbReference type="GO" id="GO:0005324">
    <property type="term" value="F:long-chain fatty acid transmembrane transporter activity"/>
    <property type="evidence" value="ECO:0007669"/>
    <property type="project" value="TreeGrafter"/>
</dbReference>
<dbReference type="GO" id="GO:0005886">
    <property type="term" value="C:plasma membrane"/>
    <property type="evidence" value="ECO:0007669"/>
    <property type="project" value="TreeGrafter"/>
</dbReference>
<evidence type="ECO:0000256" key="4">
    <source>
        <dbReference type="ARBA" id="ARBA00022840"/>
    </source>
</evidence>
<dbReference type="PROSITE" id="PS00455">
    <property type="entry name" value="AMP_BINDING"/>
    <property type="match status" value="1"/>
</dbReference>
<name>A0A226EGP1_FOLCA</name>
<evidence type="ECO:0000256" key="3">
    <source>
        <dbReference type="ARBA" id="ARBA00022741"/>
    </source>
</evidence>
<dbReference type="Gene3D" id="3.40.50.12780">
    <property type="entry name" value="N-terminal domain of ligase-like"/>
    <property type="match status" value="1"/>
</dbReference>
<dbReference type="InterPro" id="IPR020845">
    <property type="entry name" value="AMP-binding_CS"/>
</dbReference>
<dbReference type="InterPro" id="IPR000873">
    <property type="entry name" value="AMP-dep_synth/lig_dom"/>
</dbReference>
<comment type="caution">
    <text evidence="10">The sequence shown here is derived from an EMBL/GenBank/DDBJ whole genome shotgun (WGS) entry which is preliminary data.</text>
</comment>
<feature type="domain" description="AMP-dependent synthetase/ligase" evidence="9">
    <location>
        <begin position="78"/>
        <end position="323"/>
    </location>
</feature>
<keyword evidence="2" id="KW-0436">Ligase</keyword>
<dbReference type="AlphaFoldDB" id="A0A226EGP1"/>
<feature type="region of interest" description="Disordered" evidence="8">
    <location>
        <begin position="343"/>
        <end position="363"/>
    </location>
</feature>
<comment type="similarity">
    <text evidence="1">Belongs to the ATP-dependent AMP-binding enzyme family.</text>
</comment>
<comment type="catalytic activity">
    <reaction evidence="5">
        <text>a very long-chain fatty acid + ATP + CoA = a very long-chain fatty acyl-CoA + AMP + diphosphate</text>
        <dbReference type="Rhea" id="RHEA:54536"/>
        <dbReference type="ChEBI" id="CHEBI:30616"/>
        <dbReference type="ChEBI" id="CHEBI:33019"/>
        <dbReference type="ChEBI" id="CHEBI:57287"/>
        <dbReference type="ChEBI" id="CHEBI:58950"/>
        <dbReference type="ChEBI" id="CHEBI:138261"/>
        <dbReference type="ChEBI" id="CHEBI:456215"/>
    </reaction>
    <physiologicalReaction direction="left-to-right" evidence="5">
        <dbReference type="Rhea" id="RHEA:54537"/>
    </physiologicalReaction>
</comment>
<dbReference type="GO" id="GO:0005524">
    <property type="term" value="F:ATP binding"/>
    <property type="evidence" value="ECO:0007669"/>
    <property type="project" value="UniProtKB-KW"/>
</dbReference>
<dbReference type="EMBL" id="LNIX01000003">
    <property type="protein sequence ID" value="OXA56752.1"/>
    <property type="molecule type" value="Genomic_DNA"/>
</dbReference>
<keyword evidence="4" id="KW-0067">ATP-binding</keyword>
<evidence type="ECO:0000256" key="1">
    <source>
        <dbReference type="ARBA" id="ARBA00006432"/>
    </source>
</evidence>
<evidence type="ECO:0000256" key="5">
    <source>
        <dbReference type="ARBA" id="ARBA00036527"/>
    </source>
</evidence>
<dbReference type="InterPro" id="IPR042099">
    <property type="entry name" value="ANL_N_sf"/>
</dbReference>
<dbReference type="GO" id="GO:0044539">
    <property type="term" value="P:long-chain fatty acid import into cell"/>
    <property type="evidence" value="ECO:0007669"/>
    <property type="project" value="TreeGrafter"/>
</dbReference>
<evidence type="ECO:0000256" key="2">
    <source>
        <dbReference type="ARBA" id="ARBA00022598"/>
    </source>
</evidence>
<dbReference type="PANTHER" id="PTHR43107:SF15">
    <property type="entry name" value="FATTY ACID TRANSPORT PROTEIN 3, ISOFORM A"/>
    <property type="match status" value="1"/>
</dbReference>
<reference evidence="10 11" key="1">
    <citation type="submission" date="2015-12" db="EMBL/GenBank/DDBJ databases">
        <title>The genome of Folsomia candida.</title>
        <authorList>
            <person name="Faddeeva A."/>
            <person name="Derks M.F."/>
            <person name="Anvar Y."/>
            <person name="Smit S."/>
            <person name="Van Straalen N."/>
            <person name="Roelofs D."/>
        </authorList>
    </citation>
    <scope>NUCLEOTIDE SEQUENCE [LARGE SCALE GENOMIC DNA]</scope>
    <source>
        <strain evidence="10 11">VU population</strain>
        <tissue evidence="10">Whole body</tissue>
    </source>
</reference>
<evidence type="ECO:0000256" key="8">
    <source>
        <dbReference type="SAM" id="MobiDB-lite"/>
    </source>
</evidence>
<keyword evidence="11" id="KW-1185">Reference proteome</keyword>
<dbReference type="OMA" id="MENCSEY"/>
<evidence type="ECO:0000259" key="9">
    <source>
        <dbReference type="Pfam" id="PF00501"/>
    </source>
</evidence>
<evidence type="ECO:0000313" key="11">
    <source>
        <dbReference type="Proteomes" id="UP000198287"/>
    </source>
</evidence>
<dbReference type="GO" id="GO:0004467">
    <property type="term" value="F:long-chain fatty acid-CoA ligase activity"/>
    <property type="evidence" value="ECO:0007669"/>
    <property type="project" value="TreeGrafter"/>
</dbReference>
<dbReference type="Pfam" id="PF00501">
    <property type="entry name" value="AMP-binding"/>
    <property type="match status" value="1"/>
</dbReference>